<sequence length="150" mass="17727">MWMSNTSNPELTAQCILRKLEKQCCVQVSKEYVCALRRRLNWSAKHTKYGQLISHKNVRLRCDWCFQQLISKDTYPNVFYVDESTVEMCSSGRLVFHQHGSNLDRLPAKSPKPKHSYKFPDGLRLYQDNDRKHTSNQQNSGWRKRGFLKM</sequence>
<accession>A0A8W8LKA6</accession>
<evidence type="ECO:0000256" key="1">
    <source>
        <dbReference type="SAM" id="MobiDB-lite"/>
    </source>
</evidence>
<dbReference type="Proteomes" id="UP000005408">
    <property type="component" value="Unassembled WGS sequence"/>
</dbReference>
<proteinExistence type="predicted"/>
<organism evidence="2 3">
    <name type="scientific">Magallana gigas</name>
    <name type="common">Pacific oyster</name>
    <name type="synonym">Crassostrea gigas</name>
    <dbReference type="NCBI Taxonomy" id="29159"/>
    <lineage>
        <taxon>Eukaryota</taxon>
        <taxon>Metazoa</taxon>
        <taxon>Spiralia</taxon>
        <taxon>Lophotrochozoa</taxon>
        <taxon>Mollusca</taxon>
        <taxon>Bivalvia</taxon>
        <taxon>Autobranchia</taxon>
        <taxon>Pteriomorphia</taxon>
        <taxon>Ostreida</taxon>
        <taxon>Ostreoidea</taxon>
        <taxon>Ostreidae</taxon>
        <taxon>Magallana</taxon>
    </lineage>
</organism>
<feature type="region of interest" description="Disordered" evidence="1">
    <location>
        <begin position="128"/>
        <end position="150"/>
    </location>
</feature>
<reference evidence="2" key="1">
    <citation type="submission" date="2022-08" db="UniProtKB">
        <authorList>
            <consortium name="EnsemblMetazoa"/>
        </authorList>
    </citation>
    <scope>IDENTIFICATION</scope>
    <source>
        <strain evidence="2">05x7-T-G4-1.051#20</strain>
    </source>
</reference>
<name>A0A8W8LKA6_MAGGI</name>
<evidence type="ECO:0000313" key="2">
    <source>
        <dbReference type="EnsemblMetazoa" id="G28667.1:cds"/>
    </source>
</evidence>
<keyword evidence="3" id="KW-1185">Reference proteome</keyword>
<dbReference type="AlphaFoldDB" id="A0A8W8LKA6"/>
<protein>
    <recommendedName>
        <fullName evidence="4">Transposase Tc1-like domain-containing protein</fullName>
    </recommendedName>
</protein>
<dbReference type="EnsemblMetazoa" id="G28667.1">
    <property type="protein sequence ID" value="G28667.1:cds"/>
    <property type="gene ID" value="G28667"/>
</dbReference>
<evidence type="ECO:0008006" key="4">
    <source>
        <dbReference type="Google" id="ProtNLM"/>
    </source>
</evidence>
<evidence type="ECO:0000313" key="3">
    <source>
        <dbReference type="Proteomes" id="UP000005408"/>
    </source>
</evidence>